<evidence type="ECO:0000259" key="3">
    <source>
        <dbReference type="PROSITE" id="PS51371"/>
    </source>
</evidence>
<dbReference type="CDD" id="cd17778">
    <property type="entry name" value="CBS_arch_repeat2"/>
    <property type="match status" value="1"/>
</dbReference>
<dbReference type="InterPro" id="IPR000644">
    <property type="entry name" value="CBS_dom"/>
</dbReference>
<sequence>MLTRRSGLPDTSVMRLATTNVVSMPPTATVKSAVDTMIRYGFRRIPVTEPGELELVGIMTGKDVLDYLVGERRKIIERRYGSTFLPALHEPVRSLMRTEVYVITPYDTVRKAVRTMFEFEVGALPIVKDKKLVGIITERDIMADLYDVLEDTRVEEIMTEDPETVPSDITVLEAAEIMVDREFRRLPVVENGRLCGLVTATDVLHHVSSMATETSPDASVEEVMDVPVEEIMTEDVITIEPDVNIEEAALTMKGANVGSLVVTEGNDVIGIITERDIMYAIAERM</sequence>
<dbReference type="PANTHER" id="PTHR43080">
    <property type="entry name" value="CBS DOMAIN-CONTAINING PROTEIN CBSX3, MITOCHONDRIAL"/>
    <property type="match status" value="1"/>
</dbReference>
<evidence type="ECO:0000313" key="4">
    <source>
        <dbReference type="EMBL" id="HII70314.1"/>
    </source>
</evidence>
<dbReference type="SMART" id="SM00116">
    <property type="entry name" value="CBS"/>
    <property type="match status" value="4"/>
</dbReference>
<dbReference type="Proteomes" id="UP000619545">
    <property type="component" value="Unassembled WGS sequence"/>
</dbReference>
<dbReference type="InterPro" id="IPR046342">
    <property type="entry name" value="CBS_dom_sf"/>
</dbReference>
<gene>
    <name evidence="4" type="ORF">HA336_03675</name>
</gene>
<reference evidence="4" key="1">
    <citation type="journal article" date="2020" name="bioRxiv">
        <title>A rank-normalized archaeal taxonomy based on genome phylogeny resolves widespread incomplete and uneven classifications.</title>
        <authorList>
            <person name="Rinke C."/>
            <person name="Chuvochina M."/>
            <person name="Mussig A.J."/>
            <person name="Chaumeil P.-A."/>
            <person name="Waite D.W."/>
            <person name="Whitman W.B."/>
            <person name="Parks D.H."/>
            <person name="Hugenholtz P."/>
        </authorList>
    </citation>
    <scope>NUCLEOTIDE SEQUENCE</scope>
    <source>
        <strain evidence="4">UBA8853</strain>
    </source>
</reference>
<dbReference type="RefSeq" id="WP_148679530.1">
    <property type="nucleotide sequence ID" value="NZ_DUJS01000004.1"/>
</dbReference>
<feature type="domain" description="CBS" evidence="3">
    <location>
        <begin position="17"/>
        <end position="75"/>
    </location>
</feature>
<dbReference type="Gene3D" id="3.10.580.10">
    <property type="entry name" value="CBS-domain"/>
    <property type="match status" value="2"/>
</dbReference>
<keyword evidence="1 2" id="KW-0129">CBS domain</keyword>
<dbReference type="PANTHER" id="PTHR43080:SF2">
    <property type="entry name" value="CBS DOMAIN-CONTAINING PROTEIN"/>
    <property type="match status" value="1"/>
</dbReference>
<evidence type="ECO:0000256" key="1">
    <source>
        <dbReference type="ARBA" id="ARBA00023122"/>
    </source>
</evidence>
<feature type="domain" description="CBS" evidence="3">
    <location>
        <begin position="96"/>
        <end position="152"/>
    </location>
</feature>
<organism evidence="4 5">
    <name type="scientific">Methanopyrus kandleri</name>
    <dbReference type="NCBI Taxonomy" id="2320"/>
    <lineage>
        <taxon>Archaea</taxon>
        <taxon>Methanobacteriati</taxon>
        <taxon>Methanobacteriota</taxon>
        <taxon>Methanomada group</taxon>
        <taxon>Methanopyri</taxon>
        <taxon>Methanopyrales</taxon>
        <taxon>Methanopyraceae</taxon>
        <taxon>Methanopyrus</taxon>
    </lineage>
</organism>
<proteinExistence type="predicted"/>
<accession>A0A832T695</accession>
<feature type="domain" description="CBS" evidence="3">
    <location>
        <begin position="158"/>
        <end position="214"/>
    </location>
</feature>
<dbReference type="Pfam" id="PF00571">
    <property type="entry name" value="CBS"/>
    <property type="match status" value="4"/>
</dbReference>
<protein>
    <submittedName>
        <fullName evidence="4">CBS domain-containing protein</fullName>
    </submittedName>
</protein>
<dbReference type="EMBL" id="DUJS01000004">
    <property type="protein sequence ID" value="HII70314.1"/>
    <property type="molecule type" value="Genomic_DNA"/>
</dbReference>
<name>A0A832T695_9EURY</name>
<comment type="caution">
    <text evidence="4">The sequence shown here is derived from an EMBL/GenBank/DDBJ whole genome shotgun (WGS) entry which is preliminary data.</text>
</comment>
<evidence type="ECO:0000313" key="5">
    <source>
        <dbReference type="Proteomes" id="UP000619545"/>
    </source>
</evidence>
<dbReference type="AlphaFoldDB" id="A0A832T695"/>
<dbReference type="PROSITE" id="PS51371">
    <property type="entry name" value="CBS"/>
    <property type="match status" value="4"/>
</dbReference>
<dbReference type="SUPFAM" id="SSF54631">
    <property type="entry name" value="CBS-domain pair"/>
    <property type="match status" value="3"/>
</dbReference>
<evidence type="ECO:0000256" key="2">
    <source>
        <dbReference type="PROSITE-ProRule" id="PRU00703"/>
    </source>
</evidence>
<dbReference type="InterPro" id="IPR051257">
    <property type="entry name" value="Diverse_CBS-Domain"/>
</dbReference>
<dbReference type="GeneID" id="1476627"/>
<feature type="domain" description="CBS" evidence="3">
    <location>
        <begin position="232"/>
        <end position="285"/>
    </location>
</feature>